<dbReference type="InterPro" id="IPR003961">
    <property type="entry name" value="FN3_dom"/>
</dbReference>
<evidence type="ECO:0000256" key="1">
    <source>
        <dbReference type="ARBA" id="ARBA00004609"/>
    </source>
</evidence>
<feature type="domain" description="Ig-like" evidence="14">
    <location>
        <begin position="548"/>
        <end position="642"/>
    </location>
</feature>
<name>A0A4W5RG87_9TELE</name>
<keyword evidence="3" id="KW-1003">Cell membrane</keyword>
<dbReference type="FunFam" id="2.60.40.10:FF:000004">
    <property type="entry name" value="DCC isoform 1"/>
    <property type="match status" value="1"/>
</dbReference>
<reference evidence="16" key="3">
    <citation type="submission" date="2025-09" db="UniProtKB">
        <authorList>
            <consortium name="Ensembl"/>
        </authorList>
    </citation>
    <scope>IDENTIFICATION</scope>
</reference>
<dbReference type="FunFam" id="2.60.40.10:FF:000052">
    <property type="entry name" value="Contactin 1"/>
    <property type="match status" value="1"/>
</dbReference>
<comment type="subcellular location">
    <subcellularLocation>
        <location evidence="1">Cell membrane</location>
        <topology evidence="1">Lipid-anchor</topology>
        <topology evidence="1">GPI-anchor</topology>
    </subcellularLocation>
</comment>
<evidence type="ECO:0000256" key="6">
    <source>
        <dbReference type="ARBA" id="ARBA00022737"/>
    </source>
</evidence>
<protein>
    <recommendedName>
        <fullName evidence="18">Contactin 1</fullName>
    </recommendedName>
</protein>
<dbReference type="CDD" id="cd00063">
    <property type="entry name" value="FN3"/>
    <property type="match status" value="4"/>
</dbReference>
<feature type="domain" description="Ig-like" evidence="14">
    <location>
        <begin position="96"/>
        <end position="187"/>
    </location>
</feature>
<accession>A0A4W5RG87</accession>
<comment type="similarity">
    <text evidence="2">Belongs to the immunoglobulin superfamily. Contactin family.</text>
</comment>
<evidence type="ECO:0000256" key="8">
    <source>
        <dbReference type="ARBA" id="ARBA00023136"/>
    </source>
</evidence>
<dbReference type="PANTHER" id="PTHR44170">
    <property type="entry name" value="PROTEIN SIDEKICK"/>
    <property type="match status" value="1"/>
</dbReference>
<reference evidence="16" key="2">
    <citation type="submission" date="2025-08" db="UniProtKB">
        <authorList>
            <consortium name="Ensembl"/>
        </authorList>
    </citation>
    <scope>IDENTIFICATION</scope>
</reference>
<keyword evidence="7" id="KW-0130">Cell adhesion</keyword>
<evidence type="ECO:0000256" key="3">
    <source>
        <dbReference type="ARBA" id="ARBA00022475"/>
    </source>
</evidence>
<evidence type="ECO:0000259" key="15">
    <source>
        <dbReference type="PROSITE" id="PS50853"/>
    </source>
</evidence>
<evidence type="ECO:0000256" key="13">
    <source>
        <dbReference type="SAM" id="Phobius"/>
    </source>
</evidence>
<sequence length="1059" mass="117486">MCSESEITHTHLNEQSRSERIISIPGTFCLIGYSLPGLALCFRLIHGSSALGERNRNETDRWTGLFLSDLVVPNSFTLFVCMCVSFLSDDATGYGPVFEDQPVETIYPEESPEAKITMSCRARANPPATYQWRLNSWNIDLDGDNHYTLVGGDLVISNPIKNKHVGNYSCVATNDYGTVVSREAGVQFGYLDFFSSEEREAVYVKEGQGAVLLCAPPPHYPHELSFRWILNEFPIFITLDKRRFVSQTTGNLYISKVDSSDSGNYSCFVSSASIAKSVFSKFIPLVPLTERYGITGLRSSPFRCSHFPSLSLRSPIPQIRWKKTNGELPSNHDVSMAGAHLHLYNVQYEDEGTYECEALNSKGKDWHRARVSVEAFPEWTESINSTEKDISSDYTMSCVASGKPKPRVQWLKNSYARDLKFSGLTFEDSGMYQCIAENRHGVIYANAELRVIACAPTFEHNPVKWRILGAKNGRVVIECKPKAAPKPSFSWSKGTELLFNSTRVLIWEDGSLEILNVTKADEGHYTCFAENNRGKANSTGSLSITEATKITLAPSNADVTVGESTHMQCAASHDSTLDITFVWTLDAHAIDFDREGSHYERNLNGGSSGELLIKNTQLKHSGRYTCTAQTPVDNVTASANLVVRGPPGSPGGVRVEEIKDKSVRLIWSRGTDNHSPISKYTIQCRDSFSQEDWRDATTSPPDVEGNAETATVVDLFPWTEYEFRVIATNTLGTGDPSSPSPKVTTLEAVPVVAPSDIGGGGGTSRELTITWTPVQPQYYYGRNFGYIIAFKPRDGYEWRKVTVADPEAKHYVHKDSSILASSEFEVKVKAFNSKGEGPYSLMAVIYSAQDVPSKAPASVGARALSATEAIVCWLPVTQHTVRYWRKAEDSETSSQRVVVSSRENQTRLDNMRPDSHYLIEVKAYNAAGYGPPSQHIQIYTKKAPPSRPPKITSKKLKGTSVNIAWEHVEPFANESTIDGYKVLYRQAGKSTGMLFTTGKRSIDLPMHKDGDYIVEVRAHSEGGDGAVAQVRISGNTSIKYQHNTFIKMYKAPFTRQKII</sequence>
<dbReference type="SUPFAM" id="SSF48726">
    <property type="entry name" value="Immunoglobulin"/>
    <property type="match status" value="6"/>
</dbReference>
<evidence type="ECO:0000256" key="5">
    <source>
        <dbReference type="ARBA" id="ARBA00022729"/>
    </source>
</evidence>
<dbReference type="SMART" id="SM00060">
    <property type="entry name" value="FN3"/>
    <property type="match status" value="4"/>
</dbReference>
<dbReference type="FunFam" id="2.60.40.10:FF:000028">
    <property type="entry name" value="Neuronal cell adhesion molecule"/>
    <property type="match status" value="1"/>
</dbReference>
<evidence type="ECO:0008006" key="18">
    <source>
        <dbReference type="Google" id="ProtNLM"/>
    </source>
</evidence>
<dbReference type="PROSITE" id="PS50853">
    <property type="entry name" value="FN3"/>
    <property type="match status" value="4"/>
</dbReference>
<dbReference type="InterPro" id="IPR003599">
    <property type="entry name" value="Ig_sub"/>
</dbReference>
<keyword evidence="17" id="KW-1185">Reference proteome</keyword>
<evidence type="ECO:0000313" key="16">
    <source>
        <dbReference type="Ensembl" id="ENSHHUP00000085325.1"/>
    </source>
</evidence>
<evidence type="ECO:0000256" key="11">
    <source>
        <dbReference type="ARBA" id="ARBA00023288"/>
    </source>
</evidence>
<dbReference type="GO" id="GO:0030424">
    <property type="term" value="C:axon"/>
    <property type="evidence" value="ECO:0007669"/>
    <property type="project" value="TreeGrafter"/>
</dbReference>
<dbReference type="SMART" id="SM00408">
    <property type="entry name" value="IGc2"/>
    <property type="match status" value="6"/>
</dbReference>
<dbReference type="FunFam" id="2.60.40.10:FF:000044">
    <property type="entry name" value="Contactin 1"/>
    <property type="match status" value="1"/>
</dbReference>
<dbReference type="STRING" id="62062.ENSHHUP00000085325"/>
<dbReference type="Ensembl" id="ENSHHUT00000087992.1">
    <property type="protein sequence ID" value="ENSHHUP00000085325.1"/>
    <property type="gene ID" value="ENSHHUG00000049235.1"/>
</dbReference>
<dbReference type="PROSITE" id="PS50835">
    <property type="entry name" value="IG_LIKE"/>
    <property type="match status" value="6"/>
</dbReference>
<evidence type="ECO:0000313" key="17">
    <source>
        <dbReference type="Proteomes" id="UP000314982"/>
    </source>
</evidence>
<dbReference type="Pfam" id="PF13927">
    <property type="entry name" value="Ig_3"/>
    <property type="match status" value="3"/>
</dbReference>
<keyword evidence="10" id="KW-0325">Glycoprotein</keyword>
<feature type="domain" description="Fibronectin type-III" evidence="15">
    <location>
        <begin position="855"/>
        <end position="943"/>
    </location>
</feature>
<dbReference type="SUPFAM" id="SSF49265">
    <property type="entry name" value="Fibronectin type III"/>
    <property type="match status" value="2"/>
</dbReference>
<dbReference type="FunFam" id="2.60.40.10:FF:000064">
    <property type="entry name" value="Contactin 1"/>
    <property type="match status" value="1"/>
</dbReference>
<feature type="domain" description="Fibronectin type-III" evidence="15">
    <location>
        <begin position="649"/>
        <end position="748"/>
    </location>
</feature>
<evidence type="ECO:0000256" key="2">
    <source>
        <dbReference type="ARBA" id="ARBA00009812"/>
    </source>
</evidence>
<feature type="domain" description="Ig-like" evidence="14">
    <location>
        <begin position="204"/>
        <end position="279"/>
    </location>
</feature>
<evidence type="ECO:0000256" key="10">
    <source>
        <dbReference type="ARBA" id="ARBA00023180"/>
    </source>
</evidence>
<keyword evidence="12" id="KW-0393">Immunoglobulin domain</keyword>
<dbReference type="InterPro" id="IPR013783">
    <property type="entry name" value="Ig-like_fold"/>
</dbReference>
<keyword evidence="9" id="KW-1015">Disulfide bond</keyword>
<dbReference type="Gene3D" id="2.60.40.10">
    <property type="entry name" value="Immunoglobulins"/>
    <property type="match status" value="10"/>
</dbReference>
<dbReference type="PANTHER" id="PTHR44170:SF10">
    <property type="entry name" value="CONTACTIN-1"/>
    <property type="match status" value="1"/>
</dbReference>
<dbReference type="SMART" id="SM00409">
    <property type="entry name" value="IG"/>
    <property type="match status" value="6"/>
</dbReference>
<dbReference type="GO" id="GO:0007420">
    <property type="term" value="P:brain development"/>
    <property type="evidence" value="ECO:0007669"/>
    <property type="project" value="TreeGrafter"/>
</dbReference>
<dbReference type="AlphaFoldDB" id="A0A4W5RG87"/>
<evidence type="ECO:0000256" key="12">
    <source>
        <dbReference type="ARBA" id="ARBA00023319"/>
    </source>
</evidence>
<dbReference type="GO" id="GO:0098632">
    <property type="term" value="F:cell-cell adhesion mediator activity"/>
    <property type="evidence" value="ECO:0007669"/>
    <property type="project" value="TreeGrafter"/>
</dbReference>
<dbReference type="InterPro" id="IPR036116">
    <property type="entry name" value="FN3_sf"/>
</dbReference>
<dbReference type="Pfam" id="PF00041">
    <property type="entry name" value="fn3"/>
    <property type="match status" value="2"/>
</dbReference>
<feature type="transmembrane region" description="Helical" evidence="13">
    <location>
        <begin position="21"/>
        <end position="45"/>
    </location>
</feature>
<keyword evidence="4" id="KW-0336">GPI-anchor</keyword>
<dbReference type="FunFam" id="2.60.40.10:FF:000054">
    <property type="entry name" value="Contactin 1"/>
    <property type="match status" value="1"/>
</dbReference>
<dbReference type="FunFam" id="2.60.40.10:FF:000035">
    <property type="entry name" value="Contactin 1"/>
    <property type="match status" value="1"/>
</dbReference>
<feature type="domain" description="Fibronectin type-III" evidence="15">
    <location>
        <begin position="945"/>
        <end position="1039"/>
    </location>
</feature>
<keyword evidence="11" id="KW-0449">Lipoprotein</keyword>
<keyword evidence="6" id="KW-0677">Repeat</keyword>
<dbReference type="Proteomes" id="UP000314982">
    <property type="component" value="Unassembled WGS sequence"/>
</dbReference>
<dbReference type="Pfam" id="PF07679">
    <property type="entry name" value="I-set"/>
    <property type="match status" value="2"/>
</dbReference>
<keyword evidence="13" id="KW-1133">Transmembrane helix</keyword>
<keyword evidence="5" id="KW-0732">Signal</keyword>
<feature type="domain" description="Fibronectin type-III" evidence="15">
    <location>
        <begin position="753"/>
        <end position="850"/>
    </location>
</feature>
<dbReference type="InterPro" id="IPR003598">
    <property type="entry name" value="Ig_sub2"/>
</dbReference>
<feature type="domain" description="Ig-like" evidence="14">
    <location>
        <begin position="377"/>
        <end position="450"/>
    </location>
</feature>
<proteinExistence type="inferred from homology"/>
<feature type="domain" description="Ig-like" evidence="14">
    <location>
        <begin position="456"/>
        <end position="543"/>
    </location>
</feature>
<evidence type="ECO:0000259" key="14">
    <source>
        <dbReference type="PROSITE" id="PS50835"/>
    </source>
</evidence>
<dbReference type="GO" id="GO:0005886">
    <property type="term" value="C:plasma membrane"/>
    <property type="evidence" value="ECO:0007669"/>
    <property type="project" value="UniProtKB-SubCell"/>
</dbReference>
<dbReference type="GeneTree" id="ENSGT00940000155915"/>
<dbReference type="InterPro" id="IPR013098">
    <property type="entry name" value="Ig_I-set"/>
</dbReference>
<reference evidence="17" key="1">
    <citation type="submission" date="2018-06" db="EMBL/GenBank/DDBJ databases">
        <title>Genome assembly of Danube salmon.</title>
        <authorList>
            <person name="Macqueen D.J."/>
            <person name="Gundappa M.K."/>
        </authorList>
    </citation>
    <scope>NUCLEOTIDE SEQUENCE [LARGE SCALE GENOMIC DNA]</scope>
</reference>
<evidence type="ECO:0000256" key="7">
    <source>
        <dbReference type="ARBA" id="ARBA00022889"/>
    </source>
</evidence>
<feature type="domain" description="Ig-like" evidence="14">
    <location>
        <begin position="284"/>
        <end position="372"/>
    </location>
</feature>
<dbReference type="GO" id="GO:0007411">
    <property type="term" value="P:axon guidance"/>
    <property type="evidence" value="ECO:0007669"/>
    <property type="project" value="TreeGrafter"/>
</dbReference>
<dbReference type="InterPro" id="IPR036179">
    <property type="entry name" value="Ig-like_dom_sf"/>
</dbReference>
<organism evidence="16 17">
    <name type="scientific">Hucho hucho</name>
    <name type="common">huchen</name>
    <dbReference type="NCBI Taxonomy" id="62062"/>
    <lineage>
        <taxon>Eukaryota</taxon>
        <taxon>Metazoa</taxon>
        <taxon>Chordata</taxon>
        <taxon>Craniata</taxon>
        <taxon>Vertebrata</taxon>
        <taxon>Euteleostomi</taxon>
        <taxon>Actinopterygii</taxon>
        <taxon>Neopterygii</taxon>
        <taxon>Teleostei</taxon>
        <taxon>Protacanthopterygii</taxon>
        <taxon>Salmoniformes</taxon>
        <taxon>Salmonidae</taxon>
        <taxon>Salmoninae</taxon>
        <taxon>Hucho</taxon>
    </lineage>
</organism>
<dbReference type="FunFam" id="2.60.40.10:FF:000047">
    <property type="entry name" value="Contactin 1"/>
    <property type="match status" value="1"/>
</dbReference>
<dbReference type="InterPro" id="IPR007110">
    <property type="entry name" value="Ig-like_dom"/>
</dbReference>
<evidence type="ECO:0000256" key="4">
    <source>
        <dbReference type="ARBA" id="ARBA00022622"/>
    </source>
</evidence>
<evidence type="ECO:0000256" key="9">
    <source>
        <dbReference type="ARBA" id="ARBA00023157"/>
    </source>
</evidence>
<keyword evidence="8 13" id="KW-0472">Membrane</keyword>
<dbReference type="GO" id="GO:0098552">
    <property type="term" value="C:side of membrane"/>
    <property type="evidence" value="ECO:0007669"/>
    <property type="project" value="UniProtKB-KW"/>
</dbReference>
<keyword evidence="13" id="KW-0812">Transmembrane</keyword>